<dbReference type="EMBL" id="CAJHUB010000649">
    <property type="protein sequence ID" value="CAD7668348.1"/>
    <property type="molecule type" value="Genomic_DNA"/>
</dbReference>
<evidence type="ECO:0000313" key="2">
    <source>
        <dbReference type="Proteomes" id="UP000645828"/>
    </source>
</evidence>
<reference evidence="1" key="1">
    <citation type="submission" date="2020-12" db="EMBL/GenBank/DDBJ databases">
        <authorList>
            <consortium name="Molecular Ecology Group"/>
        </authorList>
    </citation>
    <scope>NUCLEOTIDE SEQUENCE</scope>
    <source>
        <strain evidence="1">TBG_1078</strain>
    </source>
</reference>
<name>A0A811XZJ7_NYCPR</name>
<evidence type="ECO:0000313" key="1">
    <source>
        <dbReference type="EMBL" id="CAD7668348.1"/>
    </source>
</evidence>
<protein>
    <submittedName>
        <fullName evidence="1">(raccoon dog) hypothetical protein</fullName>
    </submittedName>
</protein>
<proteinExistence type="predicted"/>
<sequence length="92" mass="10239">MRASSVHSLADNTPHPQPLPSLRHCCDSLEASKPPLATFWHYAKVELIPPAPAEIPKLFREALLNCLVATKMWMWFYASKIIGKCGVIGCHV</sequence>
<keyword evidence="2" id="KW-1185">Reference proteome</keyword>
<dbReference type="Proteomes" id="UP000645828">
    <property type="component" value="Unassembled WGS sequence"/>
</dbReference>
<comment type="caution">
    <text evidence="1">The sequence shown here is derived from an EMBL/GenBank/DDBJ whole genome shotgun (WGS) entry which is preliminary data.</text>
</comment>
<gene>
    <name evidence="1" type="ORF">NYPRO_LOCUS1590</name>
</gene>
<organism evidence="1 2">
    <name type="scientific">Nyctereutes procyonoides</name>
    <name type="common">Raccoon dog</name>
    <name type="synonym">Canis procyonoides</name>
    <dbReference type="NCBI Taxonomy" id="34880"/>
    <lineage>
        <taxon>Eukaryota</taxon>
        <taxon>Metazoa</taxon>
        <taxon>Chordata</taxon>
        <taxon>Craniata</taxon>
        <taxon>Vertebrata</taxon>
        <taxon>Euteleostomi</taxon>
        <taxon>Mammalia</taxon>
        <taxon>Eutheria</taxon>
        <taxon>Laurasiatheria</taxon>
        <taxon>Carnivora</taxon>
        <taxon>Caniformia</taxon>
        <taxon>Canidae</taxon>
        <taxon>Nyctereutes</taxon>
    </lineage>
</organism>
<accession>A0A811XZJ7</accession>
<dbReference type="AlphaFoldDB" id="A0A811XZJ7"/>